<name>A0ACD5W0Y0_AVESA</name>
<proteinExistence type="predicted"/>
<accession>A0ACD5W0Y0</accession>
<keyword evidence="2" id="KW-1185">Reference proteome</keyword>
<reference evidence="1" key="2">
    <citation type="submission" date="2025-09" db="UniProtKB">
        <authorList>
            <consortium name="EnsemblPlants"/>
        </authorList>
    </citation>
    <scope>IDENTIFICATION</scope>
</reference>
<reference evidence="1" key="1">
    <citation type="submission" date="2021-05" db="EMBL/GenBank/DDBJ databases">
        <authorList>
            <person name="Scholz U."/>
            <person name="Mascher M."/>
            <person name="Fiebig A."/>
        </authorList>
    </citation>
    <scope>NUCLEOTIDE SEQUENCE [LARGE SCALE GENOMIC DNA]</scope>
</reference>
<protein>
    <submittedName>
        <fullName evidence="1">Uncharacterized protein</fullName>
    </submittedName>
</protein>
<dbReference type="Proteomes" id="UP001732700">
    <property type="component" value="Chromosome 3D"/>
</dbReference>
<evidence type="ECO:0000313" key="1">
    <source>
        <dbReference type="EnsemblPlants" id="AVESA.00010b.r2.3DG0537470.1.CDS"/>
    </source>
</evidence>
<organism evidence="1 2">
    <name type="scientific">Avena sativa</name>
    <name type="common">Oat</name>
    <dbReference type="NCBI Taxonomy" id="4498"/>
    <lineage>
        <taxon>Eukaryota</taxon>
        <taxon>Viridiplantae</taxon>
        <taxon>Streptophyta</taxon>
        <taxon>Embryophyta</taxon>
        <taxon>Tracheophyta</taxon>
        <taxon>Spermatophyta</taxon>
        <taxon>Magnoliopsida</taxon>
        <taxon>Liliopsida</taxon>
        <taxon>Poales</taxon>
        <taxon>Poaceae</taxon>
        <taxon>BOP clade</taxon>
        <taxon>Pooideae</taxon>
        <taxon>Poodae</taxon>
        <taxon>Poeae</taxon>
        <taxon>Poeae Chloroplast Group 1 (Aveneae type)</taxon>
        <taxon>Aveninae</taxon>
        <taxon>Avena</taxon>
    </lineage>
</organism>
<dbReference type="EnsemblPlants" id="AVESA.00010b.r2.3DG0537470.1">
    <property type="protein sequence ID" value="AVESA.00010b.r2.3DG0537470.1.CDS"/>
    <property type="gene ID" value="AVESA.00010b.r2.3DG0537470"/>
</dbReference>
<evidence type="ECO:0000313" key="2">
    <source>
        <dbReference type="Proteomes" id="UP001732700"/>
    </source>
</evidence>
<sequence length="402" mass="44772">MSGASPRTRSPSRRSSPSAATRRVTLNVQVILSALLPCLPDPPFSAAARGTLSAAAACRGGSREDRISHLPKAVLSNIVSRLPAKDAARTTTLSTRWRRLWASTPLVLDDSDLVVFPDNEDLLRRGGPPRVNWTAVLNAVDRIITSHPGPFRSVHLTVCYMATHPGELSRWLRILAAKRVEDLVFVSRPCPRHVLLPANVLRISSLRRLYLGFWYFPDLLPSTPRGPEIFPRLLEMGLCHTIISADEIDHLLQCSPVLEKLAIILSYDGPTHVRVRSRSLRCVLFWMSKADELALVATPRLDRLILWQTCPGFPTGLFQTKLKIRDAPELRVLGYLEPSIHELEIGNTVIQAGTRLSPANMVPSVKILALKVRFGVRKETKMIPAFLRCFPGVETLHIMVNK</sequence>